<dbReference type="EMBL" id="CP126446">
    <property type="protein sequence ID" value="WIF99250.1"/>
    <property type="molecule type" value="Genomic_DNA"/>
</dbReference>
<name>A0ABY8V3R6_9BACI</name>
<evidence type="ECO:0000313" key="2">
    <source>
        <dbReference type="Proteomes" id="UP001236652"/>
    </source>
</evidence>
<reference evidence="1 2" key="1">
    <citation type="submission" date="2023-05" db="EMBL/GenBank/DDBJ databases">
        <title>Comparative genomics reveals the evidence of polycyclic aromatic hydrocarbons degradation in moderately halophilic genus Pontibacillus.</title>
        <authorList>
            <person name="Yang H."/>
            <person name="Qian Z."/>
        </authorList>
    </citation>
    <scope>NUCLEOTIDE SEQUENCE [LARGE SCALE GENOMIC DNA]</scope>
    <source>
        <strain evidence="2">HN14</strain>
    </source>
</reference>
<gene>
    <name evidence="1" type="ORF">QNI29_06200</name>
</gene>
<accession>A0ABY8V3R6</accession>
<proteinExistence type="predicted"/>
<evidence type="ECO:0000313" key="1">
    <source>
        <dbReference type="EMBL" id="WIF99250.1"/>
    </source>
</evidence>
<protein>
    <submittedName>
        <fullName evidence="1">Uncharacterized protein</fullName>
    </submittedName>
</protein>
<dbReference type="Proteomes" id="UP001236652">
    <property type="component" value="Chromosome"/>
</dbReference>
<keyword evidence="2" id="KW-1185">Reference proteome</keyword>
<sequence length="61" mass="7047">MNHEHDLIQKMKELVDEEDPLVRQVVSLTLDEVNNRSLSVEATAKRMERKIDGMLQQDGRG</sequence>
<dbReference type="RefSeq" id="WP_231418134.1">
    <property type="nucleotide sequence ID" value="NZ_CP126446.1"/>
</dbReference>
<organism evidence="1 2">
    <name type="scientific">Pontibacillus chungwhensis</name>
    <dbReference type="NCBI Taxonomy" id="265426"/>
    <lineage>
        <taxon>Bacteria</taxon>
        <taxon>Bacillati</taxon>
        <taxon>Bacillota</taxon>
        <taxon>Bacilli</taxon>
        <taxon>Bacillales</taxon>
        <taxon>Bacillaceae</taxon>
        <taxon>Pontibacillus</taxon>
    </lineage>
</organism>